<evidence type="ECO:0000256" key="7">
    <source>
        <dbReference type="SAM" id="Phobius"/>
    </source>
</evidence>
<keyword evidence="6 7" id="KW-0472">Membrane</keyword>
<feature type="transmembrane region" description="Helical" evidence="7">
    <location>
        <begin position="7"/>
        <end position="26"/>
    </location>
</feature>
<dbReference type="PATRIC" id="fig|1348662.3.peg.104"/>
<evidence type="ECO:0000256" key="3">
    <source>
        <dbReference type="ARBA" id="ARBA00022475"/>
    </source>
</evidence>
<dbReference type="AlphaFoldDB" id="U3GWF6"/>
<gene>
    <name evidence="8" type="ORF">CARG_00550</name>
</gene>
<dbReference type="GO" id="GO:0005886">
    <property type="term" value="C:plasma membrane"/>
    <property type="evidence" value="ECO:0007669"/>
    <property type="project" value="UniProtKB-SubCell"/>
</dbReference>
<dbReference type="InterPro" id="IPR002758">
    <property type="entry name" value="Cation_antiport_E"/>
</dbReference>
<comment type="subcellular location">
    <subcellularLocation>
        <location evidence="1">Cell membrane</location>
        <topology evidence="1">Multi-pass membrane protein</topology>
    </subcellularLocation>
</comment>
<evidence type="ECO:0000256" key="6">
    <source>
        <dbReference type="ARBA" id="ARBA00023136"/>
    </source>
</evidence>
<reference evidence="8 9" key="1">
    <citation type="journal article" date="2013" name="Genome Announc.">
        <title>Whole-Genome Sequence of the Clinical Strain Corynebacterium argentoratense DSM 44202, Isolated from a Human Throat Specimen.</title>
        <authorList>
            <person name="Bomholt C."/>
            <person name="Glaub A."/>
            <person name="Gravermann K."/>
            <person name="Albersmeier A."/>
            <person name="Brinkrolf K."/>
            <person name="Ruckert C."/>
            <person name="Tauch A."/>
        </authorList>
    </citation>
    <scope>NUCLEOTIDE SEQUENCE [LARGE SCALE GENOMIC DNA]</scope>
    <source>
        <strain evidence="8">DSM 44202</strain>
    </source>
</reference>
<keyword evidence="4 7" id="KW-0812">Transmembrane</keyword>
<dbReference type="PANTHER" id="PTHR34584">
    <property type="entry name" value="NA(+)/H(+) ANTIPORTER SUBUNIT E1"/>
    <property type="match status" value="1"/>
</dbReference>
<dbReference type="Proteomes" id="UP000016943">
    <property type="component" value="Chromosome"/>
</dbReference>
<evidence type="ECO:0008006" key="10">
    <source>
        <dbReference type="Google" id="ProtNLM"/>
    </source>
</evidence>
<dbReference type="NCBIfam" id="NF009297">
    <property type="entry name" value="PRK12654.1"/>
    <property type="match status" value="1"/>
</dbReference>
<dbReference type="PANTHER" id="PTHR34584:SF1">
    <property type="entry name" value="NA(+)_H(+) ANTIPORTER SUBUNIT E1"/>
    <property type="match status" value="1"/>
</dbReference>
<evidence type="ECO:0000256" key="5">
    <source>
        <dbReference type="ARBA" id="ARBA00022989"/>
    </source>
</evidence>
<sequence length="113" mass="12357">MRLFAHWVVYSLWLIGQVFVGAWSIAVDALRPHSQMHPAVVRYPLRVTSDALVTAFSTSITMTPGTMSIGVIDDAAGVPEYLLVQAVFGADEQEVLDGLADMERRLWPAVEGA</sequence>
<protein>
    <recommendedName>
        <fullName evidence="10">Cation:proton antiporter</fullName>
    </recommendedName>
</protein>
<evidence type="ECO:0000256" key="4">
    <source>
        <dbReference type="ARBA" id="ARBA00022692"/>
    </source>
</evidence>
<evidence type="ECO:0000256" key="2">
    <source>
        <dbReference type="ARBA" id="ARBA00006228"/>
    </source>
</evidence>
<organism evidence="8 9">
    <name type="scientific">Corynebacterium argentoratense DSM 44202</name>
    <dbReference type="NCBI Taxonomy" id="1348662"/>
    <lineage>
        <taxon>Bacteria</taxon>
        <taxon>Bacillati</taxon>
        <taxon>Actinomycetota</taxon>
        <taxon>Actinomycetes</taxon>
        <taxon>Mycobacteriales</taxon>
        <taxon>Corynebacteriaceae</taxon>
        <taxon>Corynebacterium</taxon>
    </lineage>
</organism>
<comment type="similarity">
    <text evidence="2">Belongs to the CPA3 antiporters (TC 2.A.63) subunit E family.</text>
</comment>
<dbReference type="KEGG" id="caz:CARG_00550"/>
<evidence type="ECO:0000313" key="8">
    <source>
        <dbReference type="EMBL" id="AGU14311.1"/>
    </source>
</evidence>
<evidence type="ECO:0000256" key="1">
    <source>
        <dbReference type="ARBA" id="ARBA00004651"/>
    </source>
</evidence>
<keyword evidence="9" id="KW-1185">Reference proteome</keyword>
<accession>U3GWF6</accession>
<evidence type="ECO:0000313" key="9">
    <source>
        <dbReference type="Proteomes" id="UP000016943"/>
    </source>
</evidence>
<keyword evidence="5 7" id="KW-1133">Transmembrane helix</keyword>
<dbReference type="Pfam" id="PF01899">
    <property type="entry name" value="MNHE"/>
    <property type="match status" value="1"/>
</dbReference>
<proteinExistence type="inferred from homology"/>
<dbReference type="HOGENOM" id="CLU_086615_5_1_11"/>
<dbReference type="GO" id="GO:0008324">
    <property type="term" value="F:monoatomic cation transmembrane transporter activity"/>
    <property type="evidence" value="ECO:0007669"/>
    <property type="project" value="InterPro"/>
</dbReference>
<dbReference type="STRING" id="1348662.CARG_00550"/>
<dbReference type="EMBL" id="CP006365">
    <property type="protein sequence ID" value="AGU14311.1"/>
    <property type="molecule type" value="Genomic_DNA"/>
</dbReference>
<dbReference type="eggNOG" id="COG1863">
    <property type="taxonomic scope" value="Bacteria"/>
</dbReference>
<name>U3GWF6_9CORY</name>
<keyword evidence="3" id="KW-1003">Cell membrane</keyword>